<dbReference type="SUPFAM" id="SSF52833">
    <property type="entry name" value="Thioredoxin-like"/>
    <property type="match status" value="1"/>
</dbReference>
<dbReference type="Gene3D" id="3.40.30.10">
    <property type="entry name" value="Glutaredoxin"/>
    <property type="match status" value="1"/>
</dbReference>
<sequence length="803" mass="89813">MPKYLLLLVYLALACSPVATIAQLKFKKNDSWRYQLIVKDSFPPHIVQEVEKIVRVTITGNNPDGSTNAVYVLESVAVHGSGANFKSADPDTYAGEWRIMEFMQLLHQPLEFKIFANDSISEPSNTAAVAKAAGTSLGLPGEMQDALAGNWKFLQMELKFLFPTSPKQLAENDEWKESPWKFKVVNAEKELVEVAGTPEENNSDSVVVTGAISYTLSRNKGNVQKFRSISRQAMRNGKVLTAREVNILPSPPKALPADTAWANTLVRMSRMSNSLKVNGESDSAKIAQFLAVTTPKYGNRLAFKLAKLDIYGSGSEYMYEQYQHALKDLPSAALAGSSSHLFNKLQNTYYQNPDSAMVLLKLLSADGSMLDSWLDQSFAQYLPQHDFDTTEARQEFRSRGVSEARIAEIFEESRKAPAGAQLLMTRMMAEKDSILQVSLRPMSLWNKAMYTTDTAILKSIAADFGQISPAEMTLGKAARYELLVQDILRKANMPAAADALLDKALTDLKNNQADTAFWTAHPELKNKKAANKNILSHAYYLKYEHTKATDKKTALNYLALAAGTAPKSNAEKAHESFYDRHFLHSEENYSAHFAKELEALGKPEEAMRVLSKQLTAQPDMLDSTRAFFNAHFPGKSFNAYFRDVLLKEWEDAPDFTLKGMNNENIRLADYRGKWLLLDFWGTWCAPCRKDLPHLNQLAEEINAGKYPGNAILAVSCQEPIETTRSFITANKYIFPAAHADDKIEKSYKIKGYPTKVLVSPDGKMLDLQFGADYASILQAYSNAYFTQEKEQPSTIKIDNKKKD</sequence>
<dbReference type="InterPro" id="IPR036249">
    <property type="entry name" value="Thioredoxin-like_sf"/>
</dbReference>
<dbReference type="PANTHER" id="PTHR42852:SF6">
    <property type="entry name" value="THIOL:DISULFIDE INTERCHANGE PROTEIN DSBE"/>
    <property type="match status" value="1"/>
</dbReference>
<dbReference type="GO" id="GO:0017004">
    <property type="term" value="P:cytochrome complex assembly"/>
    <property type="evidence" value="ECO:0007669"/>
    <property type="project" value="UniProtKB-KW"/>
</dbReference>
<organism evidence="7 8">
    <name type="scientific">Chitinophaga ginsengisegetis</name>
    <dbReference type="NCBI Taxonomy" id="393003"/>
    <lineage>
        <taxon>Bacteria</taxon>
        <taxon>Pseudomonadati</taxon>
        <taxon>Bacteroidota</taxon>
        <taxon>Chitinophagia</taxon>
        <taxon>Chitinophagales</taxon>
        <taxon>Chitinophagaceae</taxon>
        <taxon>Chitinophaga</taxon>
    </lineage>
</organism>
<dbReference type="RefSeq" id="WP_079473542.1">
    <property type="nucleotide sequence ID" value="NZ_FUZZ01000007.1"/>
</dbReference>
<evidence type="ECO:0000256" key="1">
    <source>
        <dbReference type="ARBA" id="ARBA00004196"/>
    </source>
</evidence>
<dbReference type="PROSITE" id="PS51257">
    <property type="entry name" value="PROKAR_LIPOPROTEIN"/>
    <property type="match status" value="1"/>
</dbReference>
<dbReference type="GO" id="GO:0016209">
    <property type="term" value="F:antioxidant activity"/>
    <property type="evidence" value="ECO:0007669"/>
    <property type="project" value="InterPro"/>
</dbReference>
<evidence type="ECO:0000256" key="4">
    <source>
        <dbReference type="ARBA" id="ARBA00023284"/>
    </source>
</evidence>
<keyword evidence="4" id="KW-0676">Redox-active center</keyword>
<feature type="chain" id="PRO_5013182700" evidence="5">
    <location>
        <begin position="22"/>
        <end position="803"/>
    </location>
</feature>
<feature type="signal peptide" evidence="5">
    <location>
        <begin position="1"/>
        <end position="21"/>
    </location>
</feature>
<dbReference type="PROSITE" id="PS51352">
    <property type="entry name" value="THIOREDOXIN_2"/>
    <property type="match status" value="1"/>
</dbReference>
<dbReference type="CDD" id="cd02966">
    <property type="entry name" value="TlpA_like_family"/>
    <property type="match status" value="1"/>
</dbReference>
<evidence type="ECO:0000259" key="6">
    <source>
        <dbReference type="PROSITE" id="PS51352"/>
    </source>
</evidence>
<name>A0A1T5PD10_9BACT</name>
<dbReference type="InterPro" id="IPR000866">
    <property type="entry name" value="AhpC/TSA"/>
</dbReference>
<dbReference type="InterPro" id="IPR050553">
    <property type="entry name" value="Thioredoxin_ResA/DsbE_sf"/>
</dbReference>
<dbReference type="GO" id="GO:0016491">
    <property type="term" value="F:oxidoreductase activity"/>
    <property type="evidence" value="ECO:0007669"/>
    <property type="project" value="InterPro"/>
</dbReference>
<dbReference type="PANTHER" id="PTHR42852">
    <property type="entry name" value="THIOL:DISULFIDE INTERCHANGE PROTEIN DSBE"/>
    <property type="match status" value="1"/>
</dbReference>
<feature type="domain" description="Thioredoxin" evidence="6">
    <location>
        <begin position="646"/>
        <end position="785"/>
    </location>
</feature>
<dbReference type="Proteomes" id="UP000190166">
    <property type="component" value="Unassembled WGS sequence"/>
</dbReference>
<dbReference type="STRING" id="393003.SAMN05660461_6291"/>
<protein>
    <submittedName>
        <fullName evidence="7">Peroxiredoxin</fullName>
    </submittedName>
</protein>
<dbReference type="Pfam" id="PF00578">
    <property type="entry name" value="AhpC-TSA"/>
    <property type="match status" value="1"/>
</dbReference>
<reference evidence="7 8" key="1">
    <citation type="submission" date="2017-02" db="EMBL/GenBank/DDBJ databases">
        <authorList>
            <person name="Peterson S.W."/>
        </authorList>
    </citation>
    <scope>NUCLEOTIDE SEQUENCE [LARGE SCALE GENOMIC DNA]</scope>
    <source>
        <strain evidence="7 8">DSM 18108</strain>
    </source>
</reference>
<keyword evidence="5" id="KW-0732">Signal</keyword>
<evidence type="ECO:0000256" key="3">
    <source>
        <dbReference type="ARBA" id="ARBA00023157"/>
    </source>
</evidence>
<dbReference type="PROSITE" id="PS00194">
    <property type="entry name" value="THIOREDOXIN_1"/>
    <property type="match status" value="1"/>
</dbReference>
<dbReference type="EMBL" id="FUZZ01000007">
    <property type="protein sequence ID" value="SKD10378.1"/>
    <property type="molecule type" value="Genomic_DNA"/>
</dbReference>
<dbReference type="AlphaFoldDB" id="A0A1T5PD10"/>
<dbReference type="InterPro" id="IPR017937">
    <property type="entry name" value="Thioredoxin_CS"/>
</dbReference>
<keyword evidence="2" id="KW-0201">Cytochrome c-type biogenesis</keyword>
<dbReference type="InterPro" id="IPR013766">
    <property type="entry name" value="Thioredoxin_domain"/>
</dbReference>
<comment type="subcellular location">
    <subcellularLocation>
        <location evidence="1">Cell envelope</location>
    </subcellularLocation>
</comment>
<evidence type="ECO:0000313" key="7">
    <source>
        <dbReference type="EMBL" id="SKD10378.1"/>
    </source>
</evidence>
<keyword evidence="3" id="KW-1015">Disulfide bond</keyword>
<proteinExistence type="predicted"/>
<evidence type="ECO:0000256" key="2">
    <source>
        <dbReference type="ARBA" id="ARBA00022748"/>
    </source>
</evidence>
<gene>
    <name evidence="7" type="ORF">SAMN05660461_6291</name>
</gene>
<dbReference type="GO" id="GO:0030313">
    <property type="term" value="C:cell envelope"/>
    <property type="evidence" value="ECO:0007669"/>
    <property type="project" value="UniProtKB-SubCell"/>
</dbReference>
<keyword evidence="8" id="KW-1185">Reference proteome</keyword>
<evidence type="ECO:0000313" key="8">
    <source>
        <dbReference type="Proteomes" id="UP000190166"/>
    </source>
</evidence>
<accession>A0A1T5PD10</accession>
<evidence type="ECO:0000256" key="5">
    <source>
        <dbReference type="SAM" id="SignalP"/>
    </source>
</evidence>